<sequence>MTTVHDLRTDELGAAAPLLDRLPHARGALAFVRHGRGIAAWGEAHRLDVRGADAAARIQVWFEDLVRSAAAAGDAEPVVFVSLGFSPEDPSVAVVPRVAWRSGPDGLQQILGDRGAGSQPRPTRLTRPGTIRWSDPEQSALGYRAAVASAVQAIRAGELGKVVLSHDLTAVTESDVDERFLLGALADRYPSCWAYAVDQLVGASPEMLVERHRENGRLVVTSRVLAGTGWAEHVGDPVVADLLASAKNRSEHRYAVDSVASVLRGVSTSLDVPPEPQALVLANLVHLATDVVGELADPAPSALQLAAALHPTGAVGGYPRDAALELIRRLEGRPRGRYAAPIGWMDARGDGEFALALRGALVDGRCVRLTAGGGLVADSDPDSEVREAQVKMIPMRDALES</sequence>
<accession>A0AAU8DSV3</accession>
<dbReference type="SUPFAM" id="SSF56322">
    <property type="entry name" value="ADC synthase"/>
    <property type="match status" value="1"/>
</dbReference>
<feature type="domain" description="Chorismate-utilising enzyme C-terminal" evidence="1">
    <location>
        <begin position="142"/>
        <end position="391"/>
    </location>
</feature>
<dbReference type="EMBL" id="CP159218">
    <property type="protein sequence ID" value="XCG64829.1"/>
    <property type="molecule type" value="Genomic_DNA"/>
</dbReference>
<dbReference type="Gene3D" id="3.60.120.10">
    <property type="entry name" value="Anthranilate synthase"/>
    <property type="match status" value="1"/>
</dbReference>
<protein>
    <submittedName>
        <fullName evidence="2">Chorismate-binding protein</fullName>
    </submittedName>
</protein>
<evidence type="ECO:0000259" key="1">
    <source>
        <dbReference type="Pfam" id="PF00425"/>
    </source>
</evidence>
<dbReference type="InterPro" id="IPR015890">
    <property type="entry name" value="Chorismate_C"/>
</dbReference>
<evidence type="ECO:0000313" key="2">
    <source>
        <dbReference type="EMBL" id="XCG64829.1"/>
    </source>
</evidence>
<dbReference type="PANTHER" id="PTHR42839:SF2">
    <property type="entry name" value="ISOCHORISMATE SYNTHASE ENTC"/>
    <property type="match status" value="1"/>
</dbReference>
<gene>
    <name evidence="2" type="ORF">ABLG96_05795</name>
</gene>
<reference evidence="2" key="1">
    <citation type="submission" date="2024-05" db="EMBL/GenBank/DDBJ databases">
        <authorList>
            <person name="Cai S.Y."/>
            <person name="Jin L.M."/>
            <person name="Li H.R."/>
        </authorList>
    </citation>
    <scope>NUCLEOTIDE SEQUENCE</scope>
    <source>
        <strain evidence="2">A5-74</strain>
    </source>
</reference>
<dbReference type="InterPro" id="IPR005801">
    <property type="entry name" value="ADC_synthase"/>
</dbReference>
<dbReference type="Pfam" id="PF00425">
    <property type="entry name" value="Chorismate_bind"/>
    <property type="match status" value="1"/>
</dbReference>
<name>A0AAU8DSV3_9ACTN</name>
<organism evidence="2">
    <name type="scientific">Nakamurella sp. A5-74</name>
    <dbReference type="NCBI Taxonomy" id="3158264"/>
    <lineage>
        <taxon>Bacteria</taxon>
        <taxon>Bacillati</taxon>
        <taxon>Actinomycetota</taxon>
        <taxon>Actinomycetes</taxon>
        <taxon>Nakamurellales</taxon>
        <taxon>Nakamurellaceae</taxon>
        <taxon>Nakamurella</taxon>
    </lineage>
</organism>
<proteinExistence type="predicted"/>
<dbReference type="PANTHER" id="PTHR42839">
    <property type="entry name" value="ISOCHORISMATE SYNTHASE ENTC"/>
    <property type="match status" value="1"/>
</dbReference>
<dbReference type="RefSeq" id="WP_353650441.1">
    <property type="nucleotide sequence ID" value="NZ_CP159218.1"/>
</dbReference>
<dbReference type="AlphaFoldDB" id="A0AAU8DSV3"/>